<accession>A0ACC0GM57</accession>
<reference evidence="1 2" key="1">
    <citation type="journal article" date="2022" name="Plant J.">
        <title>Chromosome-level genome of Camellia lanceoleosa provides a valuable resource for understanding genome evolution and self-incompatibility.</title>
        <authorList>
            <person name="Gong W."/>
            <person name="Xiao S."/>
            <person name="Wang L."/>
            <person name="Liao Z."/>
            <person name="Chang Y."/>
            <person name="Mo W."/>
            <person name="Hu G."/>
            <person name="Li W."/>
            <person name="Zhao G."/>
            <person name="Zhu H."/>
            <person name="Hu X."/>
            <person name="Ji K."/>
            <person name="Xiang X."/>
            <person name="Song Q."/>
            <person name="Yuan D."/>
            <person name="Jin S."/>
            <person name="Zhang L."/>
        </authorList>
    </citation>
    <scope>NUCLEOTIDE SEQUENCE [LARGE SCALE GENOMIC DNA]</scope>
    <source>
        <strain evidence="1">SQ_2022a</strain>
    </source>
</reference>
<keyword evidence="2" id="KW-1185">Reference proteome</keyword>
<dbReference type="EMBL" id="CM045765">
    <property type="protein sequence ID" value="KAI8002069.1"/>
    <property type="molecule type" value="Genomic_DNA"/>
</dbReference>
<evidence type="ECO:0000313" key="1">
    <source>
        <dbReference type="EMBL" id="KAI8002069.1"/>
    </source>
</evidence>
<comment type="caution">
    <text evidence="1">The sequence shown here is derived from an EMBL/GenBank/DDBJ whole genome shotgun (WGS) entry which is preliminary data.</text>
</comment>
<proteinExistence type="predicted"/>
<name>A0ACC0GM57_9ERIC</name>
<organism evidence="1 2">
    <name type="scientific">Camellia lanceoleosa</name>
    <dbReference type="NCBI Taxonomy" id="1840588"/>
    <lineage>
        <taxon>Eukaryota</taxon>
        <taxon>Viridiplantae</taxon>
        <taxon>Streptophyta</taxon>
        <taxon>Embryophyta</taxon>
        <taxon>Tracheophyta</taxon>
        <taxon>Spermatophyta</taxon>
        <taxon>Magnoliopsida</taxon>
        <taxon>eudicotyledons</taxon>
        <taxon>Gunneridae</taxon>
        <taxon>Pentapetalae</taxon>
        <taxon>asterids</taxon>
        <taxon>Ericales</taxon>
        <taxon>Theaceae</taxon>
        <taxon>Camellia</taxon>
    </lineage>
</organism>
<gene>
    <name evidence="1" type="ORF">LOK49_LG09G02806</name>
</gene>
<evidence type="ECO:0000313" key="2">
    <source>
        <dbReference type="Proteomes" id="UP001060215"/>
    </source>
</evidence>
<sequence>MTAVGEVMVMPLQKLMITHRQRSSFSAVLVVKSCPGPSDGKLRYVGGETRIMRISKGISWQELMQKTLTIYNQVHVIKYQLPGEDLDSLVSVSCDEDLQNMMEECNLLEDGGSQKLRMFLFSSSDFDDSQLGLGSLEERVADELVGAVTAPLTTNMPSSANVSSQPVAMSSSNTSESNSQAYHGQMVDHGGQLHTLPVLHPRENFHHDGKSTVPSSVVPLPYGYVSRPATYAQVEKI</sequence>
<dbReference type="Proteomes" id="UP001060215">
    <property type="component" value="Chromosome 8"/>
</dbReference>
<protein>
    <submittedName>
        <fullName evidence="1">Uncharacterized protein</fullName>
    </submittedName>
</protein>